<evidence type="ECO:0000313" key="3">
    <source>
        <dbReference type="Proteomes" id="UP000238274"/>
    </source>
</evidence>
<evidence type="ECO:0000256" key="1">
    <source>
        <dbReference type="SAM" id="MobiDB-lite"/>
    </source>
</evidence>
<dbReference type="EMBL" id="PKSM01000533">
    <property type="protein sequence ID" value="POV94060.1"/>
    <property type="molecule type" value="Genomic_DNA"/>
</dbReference>
<dbReference type="VEuPathDB" id="FungiDB:PSTT_10612"/>
<gene>
    <name evidence="2" type="ORF">PSHT_16451</name>
</gene>
<organism evidence="2 3">
    <name type="scientific">Puccinia striiformis</name>
    <dbReference type="NCBI Taxonomy" id="27350"/>
    <lineage>
        <taxon>Eukaryota</taxon>
        <taxon>Fungi</taxon>
        <taxon>Dikarya</taxon>
        <taxon>Basidiomycota</taxon>
        <taxon>Pucciniomycotina</taxon>
        <taxon>Pucciniomycetes</taxon>
        <taxon>Pucciniales</taxon>
        <taxon>Pucciniaceae</taxon>
        <taxon>Puccinia</taxon>
    </lineage>
</organism>
<comment type="caution">
    <text evidence="2">The sequence shown here is derived from an EMBL/GenBank/DDBJ whole genome shotgun (WGS) entry which is preliminary data.</text>
</comment>
<keyword evidence="3" id="KW-1185">Reference proteome</keyword>
<reference evidence="3" key="3">
    <citation type="journal article" date="2018" name="Mol. Plant Microbe Interact.">
        <title>Genome sequence resources for the wheat stripe rust pathogen (Puccinia striiformis f. sp. tritici) and the barley stripe rust pathogen (Puccinia striiformis f. sp. hordei).</title>
        <authorList>
            <person name="Xia C."/>
            <person name="Wang M."/>
            <person name="Yin C."/>
            <person name="Cornejo O.E."/>
            <person name="Hulbert S.H."/>
            <person name="Chen X."/>
        </authorList>
    </citation>
    <scope>NUCLEOTIDE SEQUENCE [LARGE SCALE GENOMIC DNA]</scope>
    <source>
        <strain evidence="3">93TX-2</strain>
    </source>
</reference>
<accession>A0A2S4U9V4</accession>
<evidence type="ECO:0000313" key="2">
    <source>
        <dbReference type="EMBL" id="POV94060.1"/>
    </source>
</evidence>
<feature type="compositionally biased region" description="Low complexity" evidence="1">
    <location>
        <begin position="147"/>
        <end position="158"/>
    </location>
</feature>
<dbReference type="VEuPathDB" id="FungiDB:PSHT_16451"/>
<sequence>MLPSSVEFCSHPTSYVKYIPTLVLEFLASAPCPCPSTVPICPDPSLPVPARLTIYRTPNIPIIPARCSLFKKKFFPSTPIFLNGQLMSTRATNNKLLPIVDQSNLSGLQSRNPPPSPQKSSVPDRHPTPSPTRTVPESLLPSPFLKPVTIVPNPTTTTRMSTGNESKKPEGSKAGDPPAKQSTDPPKVNAEAEWVAAAKRFELLEQAYFKLSVALEQSNRAPTIEPGRTVFEVDPWGAGLLLTKRIVHATTRLEPSARLIEDTSLQSFYHNEADKFLGKPWKEFKDALFTYALPPGWRTSLKEQILHLKMGESEPFLAYSTRARTLQSLHNFDDPTLTDFDLAQSVTFGAVVVILQSPSNNS</sequence>
<dbReference type="Proteomes" id="UP000238274">
    <property type="component" value="Unassembled WGS sequence"/>
</dbReference>
<dbReference type="AlphaFoldDB" id="A0A2S4U9V4"/>
<evidence type="ECO:0008006" key="4">
    <source>
        <dbReference type="Google" id="ProtNLM"/>
    </source>
</evidence>
<feature type="region of interest" description="Disordered" evidence="1">
    <location>
        <begin position="105"/>
        <end position="188"/>
    </location>
</feature>
<proteinExistence type="predicted"/>
<reference evidence="2 3" key="1">
    <citation type="submission" date="2017-12" db="EMBL/GenBank/DDBJ databases">
        <title>Gene loss provides genomic basis for host adaptation in cereal stripe rust fungi.</title>
        <authorList>
            <person name="Xia C."/>
        </authorList>
    </citation>
    <scope>NUCLEOTIDE SEQUENCE [LARGE SCALE GENOMIC DNA]</scope>
    <source>
        <strain evidence="2 3">93TX-2</strain>
    </source>
</reference>
<name>A0A2S4U9V4_9BASI</name>
<reference evidence="3" key="2">
    <citation type="journal article" date="2018" name="BMC Genomics">
        <title>Genomic insights into host adaptation between the wheat stripe rust pathogen (Puccinia striiformis f. sp. tritici) and the barley stripe rust pathogen (Puccinia striiformis f. sp. hordei).</title>
        <authorList>
            <person name="Xia C."/>
            <person name="Wang M."/>
            <person name="Yin C."/>
            <person name="Cornejo O.E."/>
            <person name="Hulbert S.H."/>
            <person name="Chen X."/>
        </authorList>
    </citation>
    <scope>NUCLEOTIDE SEQUENCE [LARGE SCALE GENOMIC DNA]</scope>
    <source>
        <strain evidence="3">93TX-2</strain>
    </source>
</reference>
<protein>
    <recommendedName>
        <fullName evidence="4">Retrotransposon gag domain-containing protein</fullName>
    </recommendedName>
</protein>